<keyword evidence="3" id="KW-1185">Reference proteome</keyword>
<feature type="domain" description="Fido" evidence="1">
    <location>
        <begin position="7"/>
        <end position="123"/>
    </location>
</feature>
<dbReference type="EMBL" id="CP051775">
    <property type="protein sequence ID" value="QJE72060.1"/>
    <property type="molecule type" value="Genomic_DNA"/>
</dbReference>
<dbReference type="GO" id="GO:0016301">
    <property type="term" value="F:kinase activity"/>
    <property type="evidence" value="ECO:0007669"/>
    <property type="project" value="InterPro"/>
</dbReference>
<dbReference type="InterPro" id="IPR053737">
    <property type="entry name" value="Type_II_TA_Toxin"/>
</dbReference>
<dbReference type="PANTHER" id="PTHR39426">
    <property type="entry name" value="HOMOLOGY TO DEATH-ON-CURING PROTEIN OF PHAGE P1"/>
    <property type="match status" value="1"/>
</dbReference>
<dbReference type="Proteomes" id="UP000501891">
    <property type="component" value="Chromosome"/>
</dbReference>
<dbReference type="PANTHER" id="PTHR39426:SF1">
    <property type="entry name" value="HOMOLOGY TO DEATH-ON-CURING PROTEIN OF PHAGE P1"/>
    <property type="match status" value="1"/>
</dbReference>
<sequence>MAGWKWIGVEFALLIHERQIAEHGGGLGIRDVGLLEGALGRPQMLHAYGQPDLFDLAACYGWGLAKNHPFVDGNKRTAFVLCLAFLRAHGFKLTASQDVRYAMFYGVAAGTVSESELANWLRDNSVRA</sequence>
<dbReference type="AlphaFoldDB" id="A0A858R3S5"/>
<dbReference type="SUPFAM" id="SSF140931">
    <property type="entry name" value="Fic-like"/>
    <property type="match status" value="1"/>
</dbReference>
<organism evidence="2 3">
    <name type="scientific">Aerophototrophica crusticola</name>
    <dbReference type="NCBI Taxonomy" id="1709002"/>
    <lineage>
        <taxon>Bacteria</taxon>
        <taxon>Pseudomonadati</taxon>
        <taxon>Pseudomonadota</taxon>
        <taxon>Alphaproteobacteria</taxon>
        <taxon>Rhodospirillales</taxon>
        <taxon>Rhodospirillaceae</taxon>
        <taxon>Aerophototrophica</taxon>
    </lineage>
</organism>
<protein>
    <submittedName>
        <fullName evidence="2">Type II toxin-antitoxin system death-on-curing family toxin</fullName>
    </submittedName>
</protein>
<proteinExistence type="predicted"/>
<dbReference type="Pfam" id="PF02661">
    <property type="entry name" value="Fic"/>
    <property type="match status" value="1"/>
</dbReference>
<evidence type="ECO:0000259" key="1">
    <source>
        <dbReference type="PROSITE" id="PS51459"/>
    </source>
</evidence>
<gene>
    <name evidence="2" type="ORF">HHL28_02125</name>
</gene>
<dbReference type="NCBIfam" id="TIGR01550">
    <property type="entry name" value="DOC_P1"/>
    <property type="match status" value="1"/>
</dbReference>
<dbReference type="PROSITE" id="PS51459">
    <property type="entry name" value="FIDO"/>
    <property type="match status" value="1"/>
</dbReference>
<accession>A0A858R3S5</accession>
<dbReference type="KEGG" id="acru:HHL28_02125"/>
<dbReference type="InterPro" id="IPR003812">
    <property type="entry name" value="Fido"/>
</dbReference>
<reference evidence="2" key="1">
    <citation type="submission" date="2020-04" db="EMBL/GenBank/DDBJ databases">
        <title>A desert anoxygenic phototrophic bacterium fixes CO2 using RubisCO under aerobic conditions.</title>
        <authorList>
            <person name="Tang K."/>
        </authorList>
    </citation>
    <scope>NUCLEOTIDE SEQUENCE [LARGE SCALE GENOMIC DNA]</scope>
    <source>
        <strain evidence="2">MIMtkB3</strain>
    </source>
</reference>
<dbReference type="PIRSF" id="PIRSF018297">
    <property type="entry name" value="Doc"/>
    <property type="match status" value="1"/>
</dbReference>
<dbReference type="Gene3D" id="1.20.120.1870">
    <property type="entry name" value="Fic/DOC protein, Fido domain"/>
    <property type="match status" value="1"/>
</dbReference>
<dbReference type="InterPro" id="IPR036597">
    <property type="entry name" value="Fido-like_dom_sf"/>
</dbReference>
<dbReference type="InterPro" id="IPR006440">
    <property type="entry name" value="Doc"/>
</dbReference>
<evidence type="ECO:0000313" key="3">
    <source>
        <dbReference type="Proteomes" id="UP000501891"/>
    </source>
</evidence>
<evidence type="ECO:0000313" key="2">
    <source>
        <dbReference type="EMBL" id="QJE72060.1"/>
    </source>
</evidence>
<name>A0A858R3S5_9PROT</name>